<feature type="transmembrane region" description="Helical" evidence="12">
    <location>
        <begin position="20"/>
        <end position="40"/>
    </location>
</feature>
<evidence type="ECO:0000256" key="2">
    <source>
        <dbReference type="ARBA" id="ARBA00005132"/>
    </source>
</evidence>
<dbReference type="Proteomes" id="UP000237934">
    <property type="component" value="Unassembled WGS sequence"/>
</dbReference>
<name>A0A2S7RVI4_ENTMU</name>
<dbReference type="InterPro" id="IPR003856">
    <property type="entry name" value="LPS_length_determ_N"/>
</dbReference>
<protein>
    <recommendedName>
        <fullName evidence="4">Capsular polysaccharide biosynthesis protein CpsC</fullName>
    </recommendedName>
</protein>
<evidence type="ECO:0000256" key="4">
    <source>
        <dbReference type="ARBA" id="ARBA00020739"/>
    </source>
</evidence>
<keyword evidence="5" id="KW-1003">Cell membrane</keyword>
<evidence type="ECO:0000256" key="11">
    <source>
        <dbReference type="ARBA" id="ARBA00045736"/>
    </source>
</evidence>
<reference evidence="14 15" key="1">
    <citation type="journal article" date="2018" name="Pathog. Dis.">
        <title>Whole-genome sequencing based characterization of antimicrobial resistance in Enterococcus.</title>
        <authorList>
            <person name="Tyson G."/>
        </authorList>
    </citation>
    <scope>NUCLEOTIDE SEQUENCE [LARGE SCALE GENOMIC DNA]</scope>
    <source>
        <strain evidence="14 15">CVM N55263</strain>
    </source>
</reference>
<dbReference type="GO" id="GO:0004713">
    <property type="term" value="F:protein tyrosine kinase activity"/>
    <property type="evidence" value="ECO:0007669"/>
    <property type="project" value="TreeGrafter"/>
</dbReference>
<keyword evidence="8 12" id="KW-1133">Transmembrane helix</keyword>
<keyword evidence="7" id="KW-0972">Capsule biogenesis/degradation</keyword>
<feature type="transmembrane region" description="Helical" evidence="12">
    <location>
        <begin position="175"/>
        <end position="199"/>
    </location>
</feature>
<evidence type="ECO:0000259" key="13">
    <source>
        <dbReference type="Pfam" id="PF02706"/>
    </source>
</evidence>
<dbReference type="Pfam" id="PF02706">
    <property type="entry name" value="Wzz"/>
    <property type="match status" value="1"/>
</dbReference>
<feature type="domain" description="Polysaccharide chain length determinant N-terminal" evidence="13">
    <location>
        <begin position="4"/>
        <end position="94"/>
    </location>
</feature>
<dbReference type="InterPro" id="IPR050445">
    <property type="entry name" value="Bact_polysacc_biosynth/exp"/>
</dbReference>
<comment type="caution">
    <text evidence="14">The sequence shown here is derived from an EMBL/GenBank/DDBJ whole genome shotgun (WGS) entry which is preliminary data.</text>
</comment>
<comment type="function">
    <text evidence="11">Required for CpsD phosphorylation. Involved in the regulation of capsular polysaccharide biosynthesis. May be part of a complex that directs the coordinated polymerization and export to the cell surface of the capsular polysaccharide.</text>
</comment>
<dbReference type="PANTHER" id="PTHR32309">
    <property type="entry name" value="TYROSINE-PROTEIN KINASE"/>
    <property type="match status" value="1"/>
</dbReference>
<dbReference type="PANTHER" id="PTHR32309:SF13">
    <property type="entry name" value="FERRIC ENTEROBACTIN TRANSPORT PROTEIN FEPE"/>
    <property type="match status" value="1"/>
</dbReference>
<evidence type="ECO:0000256" key="5">
    <source>
        <dbReference type="ARBA" id="ARBA00022475"/>
    </source>
</evidence>
<evidence type="ECO:0000256" key="10">
    <source>
        <dbReference type="ARBA" id="ARBA00023169"/>
    </source>
</evidence>
<evidence type="ECO:0000256" key="7">
    <source>
        <dbReference type="ARBA" id="ARBA00022903"/>
    </source>
</evidence>
<evidence type="ECO:0000256" key="1">
    <source>
        <dbReference type="ARBA" id="ARBA00004651"/>
    </source>
</evidence>
<sequence>MRKEINIKKLKQVIQQKKGWIFMIISLPLLSMFVYLHLFAEPIYQKSAQLLISQSDHSSGQRLETQMIQADLQLVNTYSAIIMSPRILNGVSKALNEDYSILELSERLSVSNATNSQIIEINAFHKSPKVAARIANTTAKIFSEEIPSIMNIDNVTILAEDEVLPNERPARPHRLLLFVLTIFLSLLLALTFVFILLAFERSFASSTEIEEVLNLPILGEVSKEKRVPTFKPDSPRNTRRRARV</sequence>
<dbReference type="GO" id="GO:0005886">
    <property type="term" value="C:plasma membrane"/>
    <property type="evidence" value="ECO:0007669"/>
    <property type="project" value="UniProtKB-SubCell"/>
</dbReference>
<dbReference type="AlphaFoldDB" id="A0A2S7RVI4"/>
<comment type="similarity">
    <text evidence="3">Belongs to the CpsC/CapA family.</text>
</comment>
<evidence type="ECO:0000313" key="15">
    <source>
        <dbReference type="Proteomes" id="UP000237934"/>
    </source>
</evidence>
<evidence type="ECO:0000256" key="8">
    <source>
        <dbReference type="ARBA" id="ARBA00022989"/>
    </source>
</evidence>
<keyword evidence="6 12" id="KW-0812">Transmembrane</keyword>
<evidence type="ECO:0000256" key="6">
    <source>
        <dbReference type="ARBA" id="ARBA00022692"/>
    </source>
</evidence>
<organism evidence="14 15">
    <name type="scientific">Enterococcus mundtii</name>
    <dbReference type="NCBI Taxonomy" id="53346"/>
    <lineage>
        <taxon>Bacteria</taxon>
        <taxon>Bacillati</taxon>
        <taxon>Bacillota</taxon>
        <taxon>Bacilli</taxon>
        <taxon>Lactobacillales</taxon>
        <taxon>Enterococcaceae</taxon>
        <taxon>Enterococcus</taxon>
    </lineage>
</organism>
<evidence type="ECO:0000256" key="12">
    <source>
        <dbReference type="SAM" id="Phobius"/>
    </source>
</evidence>
<accession>A0A2S7RVI4</accession>
<dbReference type="EMBL" id="PUAP01000019">
    <property type="protein sequence ID" value="PQF23826.1"/>
    <property type="molecule type" value="Genomic_DNA"/>
</dbReference>
<evidence type="ECO:0000256" key="3">
    <source>
        <dbReference type="ARBA" id="ARBA00006683"/>
    </source>
</evidence>
<keyword evidence="9 12" id="KW-0472">Membrane</keyword>
<evidence type="ECO:0000256" key="9">
    <source>
        <dbReference type="ARBA" id="ARBA00023136"/>
    </source>
</evidence>
<comment type="subcellular location">
    <subcellularLocation>
        <location evidence="1">Cell membrane</location>
        <topology evidence="1">Multi-pass membrane protein</topology>
    </subcellularLocation>
</comment>
<evidence type="ECO:0000313" key="14">
    <source>
        <dbReference type="EMBL" id="PQF23826.1"/>
    </source>
</evidence>
<dbReference type="GO" id="GO:0000271">
    <property type="term" value="P:polysaccharide biosynthetic process"/>
    <property type="evidence" value="ECO:0007669"/>
    <property type="project" value="UniProtKB-KW"/>
</dbReference>
<proteinExistence type="inferred from homology"/>
<comment type="pathway">
    <text evidence="2">Capsule biogenesis; capsule polysaccharide biosynthesis.</text>
</comment>
<keyword evidence="10" id="KW-0270">Exopolysaccharide synthesis</keyword>
<dbReference type="RefSeq" id="WP_104871418.1">
    <property type="nucleotide sequence ID" value="NZ_PUAP01000019.1"/>
</dbReference>
<gene>
    <name evidence="14" type="ORF">CUS89_05900</name>
</gene>